<name>A0ABR3AJD8_PHYBL</name>
<comment type="caution">
    <text evidence="1">The sequence shown here is derived from an EMBL/GenBank/DDBJ whole genome shotgun (WGS) entry which is preliminary data.</text>
</comment>
<evidence type="ECO:0000313" key="1">
    <source>
        <dbReference type="EMBL" id="KAL0075928.1"/>
    </source>
</evidence>
<feature type="non-terminal residue" evidence="1">
    <location>
        <position position="1"/>
    </location>
</feature>
<protein>
    <submittedName>
        <fullName evidence="1">Uncharacterized protein</fullName>
    </submittedName>
</protein>
<proteinExistence type="predicted"/>
<gene>
    <name evidence="1" type="ORF">J3Q64DRAFT_1648052</name>
</gene>
<dbReference type="Proteomes" id="UP001448207">
    <property type="component" value="Unassembled WGS sequence"/>
</dbReference>
<organism evidence="1 2">
    <name type="scientific">Phycomyces blakesleeanus</name>
    <dbReference type="NCBI Taxonomy" id="4837"/>
    <lineage>
        <taxon>Eukaryota</taxon>
        <taxon>Fungi</taxon>
        <taxon>Fungi incertae sedis</taxon>
        <taxon>Mucoromycota</taxon>
        <taxon>Mucoromycotina</taxon>
        <taxon>Mucoromycetes</taxon>
        <taxon>Mucorales</taxon>
        <taxon>Phycomycetaceae</taxon>
        <taxon>Phycomyces</taxon>
    </lineage>
</organism>
<keyword evidence="2" id="KW-1185">Reference proteome</keyword>
<accession>A0ABR3AJD8</accession>
<dbReference type="EMBL" id="JBCLYO010000033">
    <property type="protein sequence ID" value="KAL0075928.1"/>
    <property type="molecule type" value="Genomic_DNA"/>
</dbReference>
<evidence type="ECO:0000313" key="2">
    <source>
        <dbReference type="Proteomes" id="UP001448207"/>
    </source>
</evidence>
<sequence>LGYVEIGLKDHGPTGTKKLQESELKTPKLMTSLCSQVVEQYGIKANKVKIVSIIISDEITAVYFT</sequence>
<reference evidence="1 2" key="1">
    <citation type="submission" date="2024-04" db="EMBL/GenBank/DDBJ databases">
        <title>Symmetric and asymmetric DNA N6-adenine methylation regulates different biological responses in Mucorales.</title>
        <authorList>
            <consortium name="Lawrence Berkeley National Laboratory"/>
            <person name="Lax C."/>
            <person name="Mondo S.J."/>
            <person name="Osorio-Concepcion M."/>
            <person name="Muszewska A."/>
            <person name="Corrochano-Luque M."/>
            <person name="Gutierrez G."/>
            <person name="Riley R."/>
            <person name="Lipzen A."/>
            <person name="Guo J."/>
            <person name="Hundley H."/>
            <person name="Amirebrahimi M."/>
            <person name="Ng V."/>
            <person name="Lorenzo-Gutierrez D."/>
            <person name="Binder U."/>
            <person name="Yang J."/>
            <person name="Song Y."/>
            <person name="Canovas D."/>
            <person name="Navarro E."/>
            <person name="Freitag M."/>
            <person name="Gabaldon T."/>
            <person name="Grigoriev I.V."/>
            <person name="Corrochano L.M."/>
            <person name="Nicolas F.E."/>
            <person name="Garre V."/>
        </authorList>
    </citation>
    <scope>NUCLEOTIDE SEQUENCE [LARGE SCALE GENOMIC DNA]</scope>
    <source>
        <strain evidence="1 2">L51</strain>
    </source>
</reference>